<feature type="signal peptide" evidence="1">
    <location>
        <begin position="1"/>
        <end position="18"/>
    </location>
</feature>
<accession>A0A0J0XWZ4</accession>
<keyword evidence="1" id="KW-0732">Signal</keyword>
<proteinExistence type="predicted"/>
<dbReference type="RefSeq" id="XP_018282078.1">
    <property type="nucleotide sequence ID" value="XM_018426326.1"/>
</dbReference>
<evidence type="ECO:0000313" key="3">
    <source>
        <dbReference type="Proteomes" id="UP000053611"/>
    </source>
</evidence>
<reference evidence="2 3" key="1">
    <citation type="submission" date="2015-03" db="EMBL/GenBank/DDBJ databases">
        <title>Genomics and transcriptomics of the oil-accumulating basidiomycete yeast T. oleaginosus allow insights into substrate utilization and the diverse evolutionary trajectories of mating systems in fungi.</title>
        <authorList>
            <consortium name="DOE Joint Genome Institute"/>
            <person name="Kourist R."/>
            <person name="Kracht O."/>
            <person name="Bracharz F."/>
            <person name="Lipzen A."/>
            <person name="Nolan M."/>
            <person name="Ohm R."/>
            <person name="Grigoriev I."/>
            <person name="Sun S."/>
            <person name="Heitman J."/>
            <person name="Bruck T."/>
            <person name="Nowrousian M."/>
        </authorList>
    </citation>
    <scope>NUCLEOTIDE SEQUENCE [LARGE SCALE GENOMIC DNA]</scope>
    <source>
        <strain evidence="2 3">IBC0246</strain>
    </source>
</reference>
<evidence type="ECO:0000313" key="2">
    <source>
        <dbReference type="EMBL" id="KLT45587.1"/>
    </source>
</evidence>
<dbReference type="Proteomes" id="UP000053611">
    <property type="component" value="Unassembled WGS sequence"/>
</dbReference>
<keyword evidence="3" id="KW-1185">Reference proteome</keyword>
<dbReference type="GeneID" id="28986929"/>
<gene>
    <name evidence="2" type="ORF">CC85DRAFT_325325</name>
</gene>
<name>A0A0J0XWZ4_9TREE</name>
<protein>
    <submittedName>
        <fullName evidence="2">Uncharacterized protein</fullName>
    </submittedName>
</protein>
<sequence length="156" mass="15903">MRFSLPLIASLVLSPVLARRYTTTVGGEVVLATVWTTAGVVTTSIYQTVDAAETVNPATQTAFTPSGTISIDTTDTYYAPKPTRIATLGSYAPPANSNRANITVTRATVQVPSGTRMDLGAFQASLATQTPQSGGALSPAPAAGLALAGAAVYALV</sequence>
<evidence type="ECO:0000256" key="1">
    <source>
        <dbReference type="SAM" id="SignalP"/>
    </source>
</evidence>
<dbReference type="EMBL" id="KQ087180">
    <property type="protein sequence ID" value="KLT45587.1"/>
    <property type="molecule type" value="Genomic_DNA"/>
</dbReference>
<organism evidence="2 3">
    <name type="scientific">Cutaneotrichosporon oleaginosum</name>
    <dbReference type="NCBI Taxonomy" id="879819"/>
    <lineage>
        <taxon>Eukaryota</taxon>
        <taxon>Fungi</taxon>
        <taxon>Dikarya</taxon>
        <taxon>Basidiomycota</taxon>
        <taxon>Agaricomycotina</taxon>
        <taxon>Tremellomycetes</taxon>
        <taxon>Trichosporonales</taxon>
        <taxon>Trichosporonaceae</taxon>
        <taxon>Cutaneotrichosporon</taxon>
    </lineage>
</organism>
<feature type="chain" id="PRO_5005245756" evidence="1">
    <location>
        <begin position="19"/>
        <end position="156"/>
    </location>
</feature>
<dbReference type="AlphaFoldDB" id="A0A0J0XWZ4"/>